<protein>
    <submittedName>
        <fullName evidence="1">Uncharacterized protein</fullName>
    </submittedName>
</protein>
<evidence type="ECO:0000313" key="2">
    <source>
        <dbReference type="Proteomes" id="UP000198824"/>
    </source>
</evidence>
<dbReference type="AlphaFoldDB" id="A0A1I6JQV4"/>
<proteinExistence type="predicted"/>
<reference evidence="1 2" key="1">
    <citation type="submission" date="2016-10" db="EMBL/GenBank/DDBJ databases">
        <authorList>
            <person name="de Groot N.N."/>
        </authorList>
    </citation>
    <scope>NUCLEOTIDE SEQUENCE [LARGE SCALE GENOMIC DNA]</scope>
    <source>
        <strain evidence="1 2">S5-249</strain>
    </source>
</reference>
<gene>
    <name evidence="1" type="ORF">SAMN05192580_0639</name>
</gene>
<dbReference type="Proteomes" id="UP000198824">
    <property type="component" value="Unassembled WGS sequence"/>
</dbReference>
<accession>A0A1I6JQV4</accession>
<sequence>MVVLASTFFFAVAAGSLWLMIAMFSANGAAIVRALRMQAQPDVRPTPPAARVTRVRRSIRTRSAVAPAQWRAAA</sequence>
<organism evidence="1 2">
    <name type="scientific">Sphingomonas jatrophae</name>
    <dbReference type="NCBI Taxonomy" id="1166337"/>
    <lineage>
        <taxon>Bacteria</taxon>
        <taxon>Pseudomonadati</taxon>
        <taxon>Pseudomonadota</taxon>
        <taxon>Alphaproteobacteria</taxon>
        <taxon>Sphingomonadales</taxon>
        <taxon>Sphingomonadaceae</taxon>
        <taxon>Sphingomonas</taxon>
    </lineage>
</organism>
<evidence type="ECO:0000313" key="1">
    <source>
        <dbReference type="EMBL" id="SFR80910.1"/>
    </source>
</evidence>
<keyword evidence="2" id="KW-1185">Reference proteome</keyword>
<dbReference type="EMBL" id="FOZG01000001">
    <property type="protein sequence ID" value="SFR80910.1"/>
    <property type="molecule type" value="Genomic_DNA"/>
</dbReference>
<name>A0A1I6JQV4_9SPHN</name>